<dbReference type="InterPro" id="IPR009008">
    <property type="entry name" value="Val/Leu/Ile-tRNA-synth_edit"/>
</dbReference>
<dbReference type="CDD" id="cd07958">
    <property type="entry name" value="Anticodon_Ia_Leu_BEm"/>
    <property type="match status" value="1"/>
</dbReference>
<evidence type="ECO:0000256" key="2">
    <source>
        <dbReference type="ARBA" id="ARBA00022490"/>
    </source>
</evidence>
<evidence type="ECO:0000256" key="6">
    <source>
        <dbReference type="ARBA" id="ARBA00022917"/>
    </source>
</evidence>
<feature type="domain" description="Aminoacyl-tRNA synthetase class Ia" evidence="12">
    <location>
        <begin position="22"/>
        <end position="234"/>
    </location>
</feature>
<dbReference type="InterPro" id="IPR002302">
    <property type="entry name" value="Leu-tRNA-ligase"/>
</dbReference>
<evidence type="ECO:0000256" key="9">
    <source>
        <dbReference type="HAMAP-Rule" id="MF_00049"/>
    </source>
</evidence>
<keyword evidence="5 9" id="KW-0067">ATP-binding</keyword>
<proteinExistence type="inferred from homology"/>
<dbReference type="Gene3D" id="3.90.740.10">
    <property type="entry name" value="Valyl/Leucyl/Isoleucyl-tRNA synthetase, editing domain"/>
    <property type="match status" value="1"/>
</dbReference>
<dbReference type="PRINTS" id="PR00985">
    <property type="entry name" value="TRNASYNTHLEU"/>
</dbReference>
<comment type="caution">
    <text evidence="15">The sequence shown here is derived from an EMBL/GenBank/DDBJ whole genome shotgun (WGS) entry which is preliminary data.</text>
</comment>
<dbReference type="SUPFAM" id="SSF47323">
    <property type="entry name" value="Anticodon-binding domain of a subclass of class I aminoacyl-tRNA synthetases"/>
    <property type="match status" value="1"/>
</dbReference>
<evidence type="ECO:0000259" key="13">
    <source>
        <dbReference type="Pfam" id="PF08264"/>
    </source>
</evidence>
<feature type="domain" description="Leucyl-tRNA synthetase editing" evidence="14">
    <location>
        <begin position="273"/>
        <end position="436"/>
    </location>
</feature>
<dbReference type="PROSITE" id="PS00178">
    <property type="entry name" value="AA_TRNA_LIGASE_I"/>
    <property type="match status" value="1"/>
</dbReference>
<dbReference type="InterPro" id="IPR025709">
    <property type="entry name" value="Leu_tRNA-synth_edit"/>
</dbReference>
<evidence type="ECO:0000256" key="4">
    <source>
        <dbReference type="ARBA" id="ARBA00022741"/>
    </source>
</evidence>
<dbReference type="Pfam" id="PF13603">
    <property type="entry name" value="tRNA-synt_1_2"/>
    <property type="match status" value="1"/>
</dbReference>
<evidence type="ECO:0000256" key="8">
    <source>
        <dbReference type="ARBA" id="ARBA00047469"/>
    </source>
</evidence>
<keyword evidence="3 9" id="KW-0436">Ligase</keyword>
<dbReference type="CDD" id="cd00812">
    <property type="entry name" value="LeuRS_core"/>
    <property type="match status" value="1"/>
</dbReference>
<dbReference type="FunFam" id="3.40.50.620:FF:000003">
    <property type="entry name" value="Leucine--tRNA ligase"/>
    <property type="match status" value="1"/>
</dbReference>
<keyword evidence="2 9" id="KW-0963">Cytoplasm</keyword>
<dbReference type="NCBIfam" id="TIGR00396">
    <property type="entry name" value="leuS_bact"/>
    <property type="match status" value="1"/>
</dbReference>
<feature type="short sequence motif" description="'HIGH' region" evidence="9">
    <location>
        <begin position="50"/>
        <end position="60"/>
    </location>
</feature>
<comment type="catalytic activity">
    <reaction evidence="8 9">
        <text>tRNA(Leu) + L-leucine + ATP = L-leucyl-tRNA(Leu) + AMP + diphosphate</text>
        <dbReference type="Rhea" id="RHEA:11688"/>
        <dbReference type="Rhea" id="RHEA-COMP:9613"/>
        <dbReference type="Rhea" id="RHEA-COMP:9622"/>
        <dbReference type="ChEBI" id="CHEBI:30616"/>
        <dbReference type="ChEBI" id="CHEBI:33019"/>
        <dbReference type="ChEBI" id="CHEBI:57427"/>
        <dbReference type="ChEBI" id="CHEBI:78442"/>
        <dbReference type="ChEBI" id="CHEBI:78494"/>
        <dbReference type="ChEBI" id="CHEBI:456215"/>
        <dbReference type="EC" id="6.1.1.4"/>
    </reaction>
</comment>
<dbReference type="InterPro" id="IPR002300">
    <property type="entry name" value="aa-tRNA-synth_Ia"/>
</dbReference>
<feature type="short sequence motif" description="'KMSKS' region" evidence="9">
    <location>
        <begin position="679"/>
        <end position="683"/>
    </location>
</feature>
<evidence type="ECO:0000256" key="1">
    <source>
        <dbReference type="ARBA" id="ARBA00005594"/>
    </source>
</evidence>
<evidence type="ECO:0000256" key="7">
    <source>
        <dbReference type="ARBA" id="ARBA00023146"/>
    </source>
</evidence>
<dbReference type="InterPro" id="IPR014729">
    <property type="entry name" value="Rossmann-like_a/b/a_fold"/>
</dbReference>
<dbReference type="FunFam" id="3.40.50.620:FF:000056">
    <property type="entry name" value="Leucine--tRNA ligase"/>
    <property type="match status" value="1"/>
</dbReference>
<dbReference type="InterPro" id="IPR001412">
    <property type="entry name" value="aa-tRNA-synth_I_CS"/>
</dbReference>
<keyword evidence="16" id="KW-1185">Reference proteome</keyword>
<comment type="similarity">
    <text evidence="1 9 10">Belongs to the class-I aminoacyl-tRNA synthetase family.</text>
</comment>
<dbReference type="EC" id="6.1.1.4" evidence="9"/>
<dbReference type="Gene3D" id="1.10.730.10">
    <property type="entry name" value="Isoleucyl-tRNA Synthetase, Domain 1"/>
    <property type="match status" value="1"/>
</dbReference>
<sequence>MTTTPTKKPRAERFDPAIEPRWREFWQREGIFNAGRRPDAPNRYILEMFPYPSGDLHVGHLKNYVIGDALTRYYVIRGYDVLHPFGWDAFGLPAENAAIKFKKHPREWTYNNIAESKRSLDIAGIMYDWSREVTTCAPDYYKWNQWLFQLLYKKGLAYRAKSLVNWDPVDQTVLANEQVDAEGRSWRSGAKVEKRELEQWFFKITAYAERLLQDLDKLTDWPERVKVMQRNWIGKSEGAEVDFPVASSHVGTLAGSSETAPTSTENVQPANLQPENSTIKVFTTRPDTLWGATFMVLAPEHPLVAQLTTPERKAEVDAYVAQARLKSEIDRTSTAKEKTGVFIGAYATNPVNGESIPIWIADYVLTGYGTGAIMAVPAHDQRDFEFARQFGLPIILVVQPEGQSISADELTEAWPDEGVMVNSGPLDGVPAGKGAGQSVKAAIAWLEERGKGKGTINYRLRDWLISRQRYWGTPIPMIHRTDGSIAPVPEDQLPVVLPEIDDYLPKGRSPLASAEDWVNVTDPETGQPARRDTDTMDTFVDSSWYYLRYTDAQNADEIFSKAAAARWMPVDQYIGGIEHAILHLLYSRFITKVLYDEGLVADDEPFRALFTQGMVQRRVQTPLESVSPDIVRFPEELRRKIELPAEAQEVEHARGALRGHGYTLDQSGDEWLATSGPVTMSKSAGNGIPVGPFVRQYGSDVARIVVLFAAPPENSMEWTDEGVSGAQRFLNRIVGMFSTDREAIAAAPRGAFAAPADAADKELYRRVNETIKKVTQDTEAFHFNTAISALMSLLNDAISYRAAAGAATPVFAWLAHTYVRLLAPFAPHLAEELHSWFGGEGSVYDAGWPEWDEAALVLDEIEVVLQVNGKVRGKINVPAQADKTQLEQWALTNERVLAFIEGKPVRKVIVVPGKLVNVVV</sequence>
<evidence type="ECO:0000259" key="14">
    <source>
        <dbReference type="Pfam" id="PF13603"/>
    </source>
</evidence>
<accession>A0A0P9D6H3</accession>
<protein>
    <recommendedName>
        <fullName evidence="9">Leucine--tRNA ligase</fullName>
        <ecNumber evidence="9">6.1.1.4</ecNumber>
    </recommendedName>
    <alternativeName>
        <fullName evidence="9">Leucyl-tRNA synthetase</fullName>
        <shortName evidence="9">LeuRS</shortName>
    </alternativeName>
</protein>
<feature type="region of interest" description="Disordered" evidence="11">
    <location>
        <begin position="252"/>
        <end position="272"/>
    </location>
</feature>
<dbReference type="AlphaFoldDB" id="A0A0P9D6H3"/>
<dbReference type="GO" id="GO:0005829">
    <property type="term" value="C:cytosol"/>
    <property type="evidence" value="ECO:0007669"/>
    <property type="project" value="TreeGrafter"/>
</dbReference>
<dbReference type="SUPFAM" id="SSF50677">
    <property type="entry name" value="ValRS/IleRS/LeuRS editing domain"/>
    <property type="match status" value="1"/>
</dbReference>
<feature type="domain" description="Methionyl/Valyl/Leucyl/Isoleucyl-tRNA synthetase anticodon-binding" evidence="13">
    <location>
        <begin position="760"/>
        <end position="883"/>
    </location>
</feature>
<evidence type="ECO:0000313" key="16">
    <source>
        <dbReference type="Proteomes" id="UP000050509"/>
    </source>
</evidence>
<dbReference type="InterPro" id="IPR013155">
    <property type="entry name" value="M/V/L/I-tRNA-synth_anticd-bd"/>
</dbReference>
<evidence type="ECO:0000256" key="5">
    <source>
        <dbReference type="ARBA" id="ARBA00022840"/>
    </source>
</evidence>
<dbReference type="Pfam" id="PF08264">
    <property type="entry name" value="Anticodon_1"/>
    <property type="match status" value="1"/>
</dbReference>
<dbReference type="GO" id="GO:0002161">
    <property type="term" value="F:aminoacyl-tRNA deacylase activity"/>
    <property type="evidence" value="ECO:0007669"/>
    <property type="project" value="InterPro"/>
</dbReference>
<comment type="subcellular location">
    <subcellularLocation>
        <location evidence="9">Cytoplasm</location>
    </subcellularLocation>
</comment>
<evidence type="ECO:0000313" key="15">
    <source>
        <dbReference type="EMBL" id="KPV53383.1"/>
    </source>
</evidence>
<dbReference type="InterPro" id="IPR009080">
    <property type="entry name" value="tRNAsynth_Ia_anticodon-bd"/>
</dbReference>
<keyword evidence="7 9" id="KW-0030">Aminoacyl-tRNA synthetase</keyword>
<dbReference type="FunFam" id="1.10.730.10:FF:000002">
    <property type="entry name" value="Leucine--tRNA ligase"/>
    <property type="match status" value="1"/>
</dbReference>
<dbReference type="GO" id="GO:0004823">
    <property type="term" value="F:leucine-tRNA ligase activity"/>
    <property type="evidence" value="ECO:0007669"/>
    <property type="project" value="UniProtKB-UniRule"/>
</dbReference>
<keyword evidence="4 9" id="KW-0547">Nucleotide-binding</keyword>
<dbReference type="GO" id="GO:0005524">
    <property type="term" value="F:ATP binding"/>
    <property type="evidence" value="ECO:0007669"/>
    <property type="project" value="UniProtKB-UniRule"/>
</dbReference>
<dbReference type="SUPFAM" id="SSF52374">
    <property type="entry name" value="Nucleotidylyl transferase"/>
    <property type="match status" value="1"/>
</dbReference>
<evidence type="ECO:0000256" key="10">
    <source>
        <dbReference type="RuleBase" id="RU363035"/>
    </source>
</evidence>
<gene>
    <name evidence="9" type="primary">leuS</name>
    <name evidence="15" type="ORF">SE17_09985</name>
</gene>
<dbReference type="Gene3D" id="3.40.50.620">
    <property type="entry name" value="HUPs"/>
    <property type="match status" value="2"/>
</dbReference>
<dbReference type="Proteomes" id="UP000050509">
    <property type="component" value="Unassembled WGS sequence"/>
</dbReference>
<keyword evidence="6 9" id="KW-0648">Protein biosynthesis</keyword>
<feature type="compositionally biased region" description="Polar residues" evidence="11">
    <location>
        <begin position="254"/>
        <end position="272"/>
    </location>
</feature>
<organism evidence="15 16">
    <name type="scientific">Kouleothrix aurantiaca</name>
    <dbReference type="NCBI Taxonomy" id="186479"/>
    <lineage>
        <taxon>Bacteria</taxon>
        <taxon>Bacillati</taxon>
        <taxon>Chloroflexota</taxon>
        <taxon>Chloroflexia</taxon>
        <taxon>Chloroflexales</taxon>
        <taxon>Roseiflexineae</taxon>
        <taxon>Roseiflexaceae</taxon>
        <taxon>Kouleothrix</taxon>
    </lineage>
</organism>
<feature type="domain" description="Aminoacyl-tRNA synthetase class Ia" evidence="12">
    <location>
        <begin position="460"/>
        <end position="616"/>
    </location>
</feature>
<dbReference type="GO" id="GO:0006429">
    <property type="term" value="P:leucyl-tRNA aminoacylation"/>
    <property type="evidence" value="ECO:0007669"/>
    <property type="project" value="UniProtKB-UniRule"/>
</dbReference>
<dbReference type="PANTHER" id="PTHR43740">
    <property type="entry name" value="LEUCYL-TRNA SYNTHETASE"/>
    <property type="match status" value="1"/>
</dbReference>
<dbReference type="PATRIC" id="fig|186479.3.peg.5570"/>
<name>A0A0P9D6H3_9CHLR</name>
<dbReference type="HAMAP" id="MF_00049_B">
    <property type="entry name" value="Leu_tRNA_synth_B"/>
    <property type="match status" value="1"/>
</dbReference>
<dbReference type="PANTHER" id="PTHR43740:SF2">
    <property type="entry name" value="LEUCINE--TRNA LIGASE, MITOCHONDRIAL"/>
    <property type="match status" value="1"/>
</dbReference>
<dbReference type="EMBL" id="LJCR01000272">
    <property type="protein sequence ID" value="KPV53383.1"/>
    <property type="molecule type" value="Genomic_DNA"/>
</dbReference>
<feature type="binding site" evidence="9">
    <location>
        <position position="682"/>
    </location>
    <ligand>
        <name>ATP</name>
        <dbReference type="ChEBI" id="CHEBI:30616"/>
    </ligand>
</feature>
<evidence type="ECO:0000256" key="3">
    <source>
        <dbReference type="ARBA" id="ARBA00022598"/>
    </source>
</evidence>
<reference evidence="15 16" key="1">
    <citation type="submission" date="2015-09" db="EMBL/GenBank/DDBJ databases">
        <title>Draft genome sequence of Kouleothrix aurantiaca JCM 19913.</title>
        <authorList>
            <person name="Hemp J."/>
        </authorList>
    </citation>
    <scope>NUCLEOTIDE SEQUENCE [LARGE SCALE GENOMIC DNA]</scope>
    <source>
        <strain evidence="15 16">COM-B</strain>
    </source>
</reference>
<evidence type="ECO:0000256" key="11">
    <source>
        <dbReference type="SAM" id="MobiDB-lite"/>
    </source>
</evidence>
<evidence type="ECO:0000259" key="12">
    <source>
        <dbReference type="Pfam" id="PF00133"/>
    </source>
</evidence>
<dbReference type="Pfam" id="PF00133">
    <property type="entry name" value="tRNA-synt_1"/>
    <property type="match status" value="2"/>
</dbReference>